<comment type="similarity">
    <text evidence="11">Belongs to the ATPase B chain family.</text>
</comment>
<dbReference type="PANTHER" id="PTHR34264">
    <property type="entry name" value="ATP SYNTHASE SUBUNIT B, CHLOROPLASTIC"/>
    <property type="match status" value="1"/>
</dbReference>
<keyword evidence="2 11" id="KW-0813">Transport</keyword>
<comment type="function">
    <text evidence="10">F(1)F(0) ATP synthase produces ATP from ADP in the presence of a proton or sodium gradient. F-type ATPases consist of two structural domains, F(1) containing the extramembraneous catalytic core and F(0) containing the membrane proton channel, linked together by a central stalk and a peripheral stalk. During catalysis, ATP synthesis in the catalytic domain of F(1) is coupled via a rotary mechanism of the central stalk subunits to proton translocation.</text>
</comment>
<dbReference type="RefSeq" id="YP_009519187.1">
    <property type="nucleotide sequence ID" value="NC_039523.1"/>
</dbReference>
<comment type="subcellular location">
    <subcellularLocation>
        <location evidence="1">Membrane</location>
        <topology evidence="1">Single-pass membrane protein</topology>
    </subcellularLocation>
</comment>
<keyword evidence="12" id="KW-0175">Coiled coil</keyword>
<organism evidence="13">
    <name type="scientific">Caulerpa verticillata</name>
    <dbReference type="NCBI Taxonomy" id="177082"/>
    <lineage>
        <taxon>Eukaryota</taxon>
        <taxon>Viridiplantae</taxon>
        <taxon>Chlorophyta</taxon>
        <taxon>core chlorophytes</taxon>
        <taxon>Ulvophyceae</taxon>
        <taxon>TCBD clade</taxon>
        <taxon>Bryopsidales</taxon>
        <taxon>Halimedineae</taxon>
        <taxon>Caulerpaceae</taxon>
        <taxon>Caulerpa</taxon>
    </lineage>
</organism>
<keyword evidence="6" id="KW-1133">Transmembrane helix</keyword>
<reference evidence="13" key="2">
    <citation type="journal article" date="2019" name="Mol. Phylogenet. Evol.">
        <title>Reassessment of the classification of bryopsidales (chlorophyta) based on chloroplast phylogenomic analyses.</title>
        <authorList>
            <person name="Cremen M.C."/>
            <person name="Leliaert F."/>
            <person name="West J."/>
            <person name="Lam D.W."/>
            <person name="Shimada S."/>
            <person name="Lopez-Bautista J.M."/>
            <person name="Verbruggen H."/>
        </authorList>
    </citation>
    <scope>NUCLEOTIDE SEQUENCE</scope>
</reference>
<evidence type="ECO:0000256" key="1">
    <source>
        <dbReference type="ARBA" id="ARBA00004167"/>
    </source>
</evidence>
<gene>
    <name evidence="13" type="primary">atpF</name>
</gene>
<evidence type="ECO:0000256" key="9">
    <source>
        <dbReference type="ARBA" id="ARBA00023310"/>
    </source>
</evidence>
<evidence type="ECO:0000256" key="10">
    <source>
        <dbReference type="ARBA" id="ARBA00025198"/>
    </source>
</evidence>
<keyword evidence="9" id="KW-0066">ATP synthesis</keyword>
<keyword evidence="3 11" id="KW-0138">CF(0)</keyword>
<keyword evidence="13" id="KW-0150">Chloroplast</keyword>
<dbReference type="AlphaFoldDB" id="A0A386B072"/>
<reference evidence="13" key="1">
    <citation type="submission" date="2018-07" db="EMBL/GenBank/DDBJ databases">
        <authorList>
            <person name="Quirk P.G."/>
            <person name="Krulwich T.A."/>
        </authorList>
    </citation>
    <scope>NUCLEOTIDE SEQUENCE</scope>
</reference>
<dbReference type="GO" id="GO:0015078">
    <property type="term" value="F:proton transmembrane transporter activity"/>
    <property type="evidence" value="ECO:0007669"/>
    <property type="project" value="InterPro"/>
</dbReference>
<dbReference type="GO" id="GO:0045259">
    <property type="term" value="C:proton-transporting ATP synthase complex"/>
    <property type="evidence" value="ECO:0007669"/>
    <property type="project" value="UniProtKB-KW"/>
</dbReference>
<dbReference type="EMBL" id="MH591106">
    <property type="protein sequence ID" value="AYC65079.1"/>
    <property type="molecule type" value="Genomic_DNA"/>
</dbReference>
<feature type="coiled-coil region" evidence="12">
    <location>
        <begin position="36"/>
        <end position="84"/>
    </location>
</feature>
<evidence type="ECO:0000256" key="5">
    <source>
        <dbReference type="ARBA" id="ARBA00022781"/>
    </source>
</evidence>
<keyword evidence="8" id="KW-0472">Membrane</keyword>
<evidence type="ECO:0000256" key="6">
    <source>
        <dbReference type="ARBA" id="ARBA00022989"/>
    </source>
</evidence>
<proteinExistence type="inferred from homology"/>
<geneLocation type="chloroplast" evidence="13"/>
<accession>A0A386B072</accession>
<sequence>MFFFNQSWGIQTNIFETNILNLAIYFHSFSYLSKRQQSIVLNLQQAEKRAKEAEQTFLNAQKKYNDASNQVDLIKNQAQNSIEENKTQSEIQSQTDLERLKQFCQSTIYYQQQKIQTQISQKIFISVNQKVQQKFQKKLNKKFHKSINTYSIELLKKLSPQGT</sequence>
<dbReference type="CDD" id="cd06503">
    <property type="entry name" value="ATP-synt_Fo_b"/>
    <property type="match status" value="1"/>
</dbReference>
<evidence type="ECO:0000256" key="3">
    <source>
        <dbReference type="ARBA" id="ARBA00022547"/>
    </source>
</evidence>
<dbReference type="InterPro" id="IPR002146">
    <property type="entry name" value="ATP_synth_b/b'su_bac/chlpt"/>
</dbReference>
<evidence type="ECO:0000256" key="12">
    <source>
        <dbReference type="SAM" id="Coils"/>
    </source>
</evidence>
<evidence type="ECO:0000313" key="13">
    <source>
        <dbReference type="EMBL" id="AYC65079.1"/>
    </source>
</evidence>
<keyword evidence="7 11" id="KW-0406">Ion transport</keyword>
<evidence type="ECO:0000256" key="2">
    <source>
        <dbReference type="ARBA" id="ARBA00022448"/>
    </source>
</evidence>
<evidence type="ECO:0000256" key="8">
    <source>
        <dbReference type="ARBA" id="ARBA00023136"/>
    </source>
</evidence>
<name>A0A386B072_9CHLO</name>
<keyword evidence="5 11" id="KW-0375">Hydrogen ion transport</keyword>
<evidence type="ECO:0000256" key="4">
    <source>
        <dbReference type="ARBA" id="ARBA00022692"/>
    </source>
</evidence>
<evidence type="ECO:0000256" key="11">
    <source>
        <dbReference type="RuleBase" id="RU003848"/>
    </source>
</evidence>
<keyword evidence="13" id="KW-0934">Plastid</keyword>
<keyword evidence="4 11" id="KW-0812">Transmembrane</keyword>
<dbReference type="GeneID" id="38278946"/>
<dbReference type="GO" id="GO:0015986">
    <property type="term" value="P:proton motive force-driven ATP synthesis"/>
    <property type="evidence" value="ECO:0007669"/>
    <property type="project" value="InterPro"/>
</dbReference>
<evidence type="ECO:0000256" key="7">
    <source>
        <dbReference type="ARBA" id="ARBA00023065"/>
    </source>
</evidence>
<dbReference type="Pfam" id="PF00430">
    <property type="entry name" value="ATP-synt_B"/>
    <property type="match status" value="1"/>
</dbReference>
<dbReference type="PANTHER" id="PTHR34264:SF3">
    <property type="entry name" value="ATP SYNTHASE SUBUNIT B, CHLOROPLASTIC"/>
    <property type="match status" value="1"/>
</dbReference>
<protein>
    <submittedName>
        <fullName evidence="13">ATP synthase CF0 subunit I</fullName>
    </submittedName>
</protein>